<evidence type="ECO:0000256" key="4">
    <source>
        <dbReference type="ARBA" id="ARBA00022448"/>
    </source>
</evidence>
<dbReference type="GO" id="GO:0015886">
    <property type="term" value="P:heme transport"/>
    <property type="evidence" value="ECO:0007669"/>
    <property type="project" value="InterPro"/>
</dbReference>
<dbReference type="Gene3D" id="3.40.50.1980">
    <property type="entry name" value="Nitrogenase molybdenum iron protein domain"/>
    <property type="match status" value="2"/>
</dbReference>
<keyword evidence="5" id="KW-1003">Cell membrane</keyword>
<dbReference type="InterPro" id="IPR019957">
    <property type="entry name" value="ABC_transptr_haem-bd_IsdE"/>
</dbReference>
<dbReference type="OrthoDB" id="66025at2"/>
<comment type="similarity">
    <text evidence="2">Belongs to the bacterial solute-binding protein 8 family.</text>
</comment>
<dbReference type="HOGENOM" id="CLU_038034_2_3_9"/>
<keyword evidence="4" id="KW-0813">Transport</keyword>
<dbReference type="InterPro" id="IPR002491">
    <property type="entry name" value="ABC_transptr_periplasmic_BD"/>
</dbReference>
<evidence type="ECO:0000256" key="16">
    <source>
        <dbReference type="SAM" id="SignalP"/>
    </source>
</evidence>
<keyword evidence="12" id="KW-0449">Lipoprotein</keyword>
<evidence type="ECO:0000256" key="2">
    <source>
        <dbReference type="ARBA" id="ARBA00008814"/>
    </source>
</evidence>
<dbReference type="SUPFAM" id="SSF53807">
    <property type="entry name" value="Helical backbone' metal receptor"/>
    <property type="match status" value="1"/>
</dbReference>
<dbReference type="GO" id="GO:0020037">
    <property type="term" value="F:heme binding"/>
    <property type="evidence" value="ECO:0007669"/>
    <property type="project" value="InterPro"/>
</dbReference>
<feature type="signal peptide" evidence="16">
    <location>
        <begin position="1"/>
        <end position="25"/>
    </location>
</feature>
<keyword evidence="19" id="KW-1185">Reference proteome</keyword>
<evidence type="ECO:0000256" key="15">
    <source>
        <dbReference type="SAM" id="Coils"/>
    </source>
</evidence>
<sequence length="302" mass="33703">MNRFLHGFFLSMLFLLFVGCSENEAVNASNDTTNVETETIENEQSKDDRIVSTTVAATEIFDALELDLVGIPTSYKEIPERYEGVQEVGNPMSPDMELVKSLNPTDVISVTTLQTDLEPVFERVQLDATFLNLQSLDHMLSEIEALGEKYNRTEQAEALVSSIKTRLAEVESQVEGKESPTVLILLGVPGSYLVATEHSYIGDLVKRAGGVNIVQGEEVEYLASNTEYLQQANPDVILRAAHGMPEEVIEMFDQEFQTNDIWKHFNAVKNGRVYDLDELIFPTTGNLAVVEAMDELVKMLYP</sequence>
<dbReference type="Proteomes" id="UP000001258">
    <property type="component" value="Chromosome"/>
</dbReference>
<dbReference type="KEGG" id="bha:BH3297"/>
<keyword evidence="11" id="KW-0564">Palmitate</keyword>
<dbReference type="InterPro" id="IPR050902">
    <property type="entry name" value="ABC_Transporter_SBP"/>
</dbReference>
<dbReference type="EMBL" id="BA000004">
    <property type="protein sequence ID" value="BAB07016.1"/>
    <property type="molecule type" value="Genomic_DNA"/>
</dbReference>
<keyword evidence="8 16" id="KW-0732">Signal</keyword>
<protein>
    <recommendedName>
        <fullName evidence="3">High-affinity heme uptake system protein IsdE</fullName>
    </recommendedName>
    <alternativeName>
        <fullName evidence="14">Iron-regulated surface determinant protein E</fullName>
    </alternativeName>
    <alternativeName>
        <fullName evidence="13">Staphylococcal iron-regulated protein F</fullName>
    </alternativeName>
</protein>
<evidence type="ECO:0000256" key="13">
    <source>
        <dbReference type="ARBA" id="ARBA00031148"/>
    </source>
</evidence>
<evidence type="ECO:0000256" key="10">
    <source>
        <dbReference type="ARBA" id="ARBA00023136"/>
    </source>
</evidence>
<dbReference type="eggNOG" id="COG0614">
    <property type="taxonomic scope" value="Bacteria"/>
</dbReference>
<evidence type="ECO:0000256" key="11">
    <source>
        <dbReference type="ARBA" id="ARBA00023139"/>
    </source>
</evidence>
<evidence type="ECO:0000313" key="19">
    <source>
        <dbReference type="Proteomes" id="UP000001258"/>
    </source>
</evidence>
<dbReference type="GO" id="GO:0016020">
    <property type="term" value="C:membrane"/>
    <property type="evidence" value="ECO:0007669"/>
    <property type="project" value="InterPro"/>
</dbReference>
<evidence type="ECO:0000256" key="12">
    <source>
        <dbReference type="ARBA" id="ARBA00023288"/>
    </source>
</evidence>
<evidence type="ECO:0000256" key="3">
    <source>
        <dbReference type="ARBA" id="ARBA00015862"/>
    </source>
</evidence>
<evidence type="ECO:0000256" key="1">
    <source>
        <dbReference type="ARBA" id="ARBA00001970"/>
    </source>
</evidence>
<evidence type="ECO:0000256" key="9">
    <source>
        <dbReference type="ARBA" id="ARBA00023004"/>
    </source>
</evidence>
<organism evidence="18 19">
    <name type="scientific">Halalkalibacterium halodurans (strain ATCC BAA-125 / DSM 18197 / FERM 7344 / JCM 9153 / C-125)</name>
    <name type="common">Bacillus halodurans</name>
    <dbReference type="NCBI Taxonomy" id="272558"/>
    <lineage>
        <taxon>Bacteria</taxon>
        <taxon>Bacillati</taxon>
        <taxon>Bacillota</taxon>
        <taxon>Bacilli</taxon>
        <taxon>Bacillales</taxon>
        <taxon>Bacillaceae</taxon>
        <taxon>Halalkalibacterium (ex Joshi et al. 2022)</taxon>
    </lineage>
</organism>
<gene>
    <name evidence="18" type="ordered locus">BH3297</name>
</gene>
<feature type="coiled-coil region" evidence="15">
    <location>
        <begin position="136"/>
        <end position="173"/>
    </location>
</feature>
<evidence type="ECO:0000256" key="14">
    <source>
        <dbReference type="ARBA" id="ARBA00031463"/>
    </source>
</evidence>
<reference evidence="18 19" key="1">
    <citation type="journal article" date="2000" name="Nucleic Acids Res.">
        <title>Complete genome sequence of the alkaliphilic bacterium Bacillus halodurans and genomic sequence comparison with Bacillus subtilis.</title>
        <authorList>
            <person name="Takami H."/>
            <person name="Nakasone K."/>
            <person name="Takaki Y."/>
            <person name="Maeno G."/>
            <person name="Sasaki R."/>
            <person name="Masui N."/>
            <person name="Fuji F."/>
            <person name="Hirama C."/>
            <person name="Nakamura Y."/>
            <person name="Ogasawara N."/>
            <person name="Kuhara S."/>
            <person name="Horikoshi K."/>
        </authorList>
    </citation>
    <scope>NUCLEOTIDE SEQUENCE [LARGE SCALE GENOMIC DNA]</scope>
    <source>
        <strain evidence="19">ATCC BAA-125 / DSM 18197 / FERM 7344 / JCM 9153 / C-125</strain>
    </source>
</reference>
<dbReference type="STRING" id="272558.gene:10729209"/>
<dbReference type="NCBIfam" id="TIGR03659">
    <property type="entry name" value="IsdE"/>
    <property type="match status" value="1"/>
</dbReference>
<dbReference type="PANTHER" id="PTHR30535:SF36">
    <property type="entry name" value="HIGH-AFFINITY HEME UPTAKE SYSTEM PROTEIN ISDE"/>
    <property type="match status" value="1"/>
</dbReference>
<evidence type="ECO:0000313" key="18">
    <source>
        <dbReference type="EMBL" id="BAB07016.1"/>
    </source>
</evidence>
<dbReference type="Pfam" id="PF01497">
    <property type="entry name" value="Peripla_BP_2"/>
    <property type="match status" value="1"/>
</dbReference>
<evidence type="ECO:0000256" key="6">
    <source>
        <dbReference type="ARBA" id="ARBA00022617"/>
    </source>
</evidence>
<proteinExistence type="inferred from homology"/>
<keyword evidence="10" id="KW-0472">Membrane</keyword>
<keyword evidence="15" id="KW-0175">Coiled coil</keyword>
<keyword evidence="9" id="KW-0408">Iron</keyword>
<dbReference type="AlphaFoldDB" id="Q9K7R2"/>
<evidence type="ECO:0000256" key="5">
    <source>
        <dbReference type="ARBA" id="ARBA00022475"/>
    </source>
</evidence>
<name>Q9K7R2_HALH5</name>
<accession>Q9K7R2</accession>
<feature type="chain" id="PRO_5004328508" description="High-affinity heme uptake system protein IsdE" evidence="16">
    <location>
        <begin position="26"/>
        <end position="302"/>
    </location>
</feature>
<dbReference type="PANTHER" id="PTHR30535">
    <property type="entry name" value="VITAMIN B12-BINDING PROTEIN"/>
    <property type="match status" value="1"/>
</dbReference>
<dbReference type="RefSeq" id="WP_010899438.1">
    <property type="nucleotide sequence ID" value="NC_002570.2"/>
</dbReference>
<dbReference type="PIR" id="A84062">
    <property type="entry name" value="A84062"/>
</dbReference>
<dbReference type="GO" id="GO:0071281">
    <property type="term" value="P:cellular response to iron ion"/>
    <property type="evidence" value="ECO:0007669"/>
    <property type="project" value="TreeGrafter"/>
</dbReference>
<evidence type="ECO:0000256" key="7">
    <source>
        <dbReference type="ARBA" id="ARBA00022723"/>
    </source>
</evidence>
<dbReference type="GO" id="GO:0046872">
    <property type="term" value="F:metal ion binding"/>
    <property type="evidence" value="ECO:0007669"/>
    <property type="project" value="UniProtKB-KW"/>
</dbReference>
<evidence type="ECO:0000259" key="17">
    <source>
        <dbReference type="PROSITE" id="PS50983"/>
    </source>
</evidence>
<keyword evidence="7" id="KW-0479">Metal-binding</keyword>
<comment type="cofactor">
    <cofactor evidence="1">
        <name>heme b</name>
        <dbReference type="ChEBI" id="CHEBI:60344"/>
    </cofactor>
</comment>
<dbReference type="PROSITE" id="PS51257">
    <property type="entry name" value="PROKAR_LIPOPROTEIN"/>
    <property type="match status" value="1"/>
</dbReference>
<dbReference type="PROSITE" id="PS50983">
    <property type="entry name" value="FE_B12_PBP"/>
    <property type="match status" value="1"/>
</dbReference>
<evidence type="ECO:0000256" key="8">
    <source>
        <dbReference type="ARBA" id="ARBA00022729"/>
    </source>
</evidence>
<feature type="domain" description="Fe/B12 periplasmic-binding" evidence="17">
    <location>
        <begin position="49"/>
        <end position="302"/>
    </location>
</feature>
<keyword evidence="6" id="KW-0349">Heme</keyword>